<reference evidence="3 4" key="1">
    <citation type="journal article" date="2014" name="PLoS Genet.">
        <title>Phylogenetically driven sequencing of extremely halophilic archaea reveals strategies for static and dynamic osmo-response.</title>
        <authorList>
            <person name="Becker E.A."/>
            <person name="Seitzer P.M."/>
            <person name="Tritt A."/>
            <person name="Larsen D."/>
            <person name="Krusor M."/>
            <person name="Yao A.I."/>
            <person name="Wu D."/>
            <person name="Madern D."/>
            <person name="Eisen J.A."/>
            <person name="Darling A.E."/>
            <person name="Facciotti M.T."/>
        </authorList>
    </citation>
    <scope>NUCLEOTIDE SEQUENCE [LARGE SCALE GENOMIC DNA]</scope>
    <source>
        <strain evidence="3 4">DSM 5350</strain>
    </source>
</reference>
<protein>
    <submittedName>
        <fullName evidence="3">FAD dependent oxidoreductase</fullName>
    </submittedName>
</protein>
<organism evidence="3 4">
    <name type="scientific">Halococcus saccharolyticus DSM 5350</name>
    <dbReference type="NCBI Taxonomy" id="1227455"/>
    <lineage>
        <taxon>Archaea</taxon>
        <taxon>Methanobacteriati</taxon>
        <taxon>Methanobacteriota</taxon>
        <taxon>Stenosarchaea group</taxon>
        <taxon>Halobacteria</taxon>
        <taxon>Halobacteriales</taxon>
        <taxon>Halococcaceae</taxon>
        <taxon>Halococcus</taxon>
    </lineage>
</organism>
<evidence type="ECO:0000259" key="2">
    <source>
        <dbReference type="Pfam" id="PF01266"/>
    </source>
</evidence>
<comment type="caution">
    <text evidence="3">The sequence shown here is derived from an EMBL/GenBank/DDBJ whole genome shotgun (WGS) entry which is preliminary data.</text>
</comment>
<keyword evidence="1" id="KW-0560">Oxidoreductase</keyword>
<dbReference type="GO" id="GO:0016491">
    <property type="term" value="F:oxidoreductase activity"/>
    <property type="evidence" value="ECO:0007669"/>
    <property type="project" value="UniProtKB-KW"/>
</dbReference>
<proteinExistence type="predicted"/>
<dbReference type="OrthoDB" id="168391at2157"/>
<dbReference type="SUPFAM" id="SSF51905">
    <property type="entry name" value="FAD/NAD(P)-binding domain"/>
    <property type="match status" value="1"/>
</dbReference>
<sequence length="370" mass="39934">MEPSTVAVVGAGAIGVTATAELATRGADVTLYERGSLAAGSSGRAAGVCYDAFADRTDARIATRSLERFRELPSVFTELPYVWLARSGDEKRATAIRTQSRRMHELGLDVSLVAPDDLYDRFPGLVTDDVAVAAIAHGAGYAETENYVEVMAERARKNGAAIRTETPVEIATDPLQVPAADEKRSFDAVLVAGGAHSKHILDTAGVSIPLKPYRVQALVTDPIPTSETVPMCFDATGNYYFRPHTGGLLVGDGTERVESDPEHWQRDADEEFVQQTRERIAERIRPDEIGVRKAWAGLCTATPDGDPLVGELRSGLFVATGFHGHGFMRAPALGERITDEILGGDGVRRFDPTRFDGTETFEIVAGMDIE</sequence>
<dbReference type="Pfam" id="PF01266">
    <property type="entry name" value="DAO"/>
    <property type="match status" value="1"/>
</dbReference>
<dbReference type="AlphaFoldDB" id="M0MFD2"/>
<evidence type="ECO:0000313" key="3">
    <source>
        <dbReference type="EMBL" id="EMA43404.1"/>
    </source>
</evidence>
<dbReference type="GO" id="GO:0005737">
    <property type="term" value="C:cytoplasm"/>
    <property type="evidence" value="ECO:0007669"/>
    <property type="project" value="TreeGrafter"/>
</dbReference>
<evidence type="ECO:0000313" key="4">
    <source>
        <dbReference type="Proteomes" id="UP000011669"/>
    </source>
</evidence>
<dbReference type="EMBL" id="AOMD01000030">
    <property type="protein sequence ID" value="EMA43404.1"/>
    <property type="molecule type" value="Genomic_DNA"/>
</dbReference>
<dbReference type="PATRIC" id="fig|1227455.4.peg.3164"/>
<dbReference type="InParanoid" id="M0MFD2"/>
<dbReference type="STRING" id="1227455.C449_15547"/>
<dbReference type="InterPro" id="IPR006076">
    <property type="entry name" value="FAD-dep_OxRdtase"/>
</dbReference>
<accession>M0MFD2</accession>
<feature type="domain" description="FAD dependent oxidoreductase" evidence="2">
    <location>
        <begin position="6"/>
        <end position="339"/>
    </location>
</feature>
<dbReference type="Gene3D" id="3.50.50.60">
    <property type="entry name" value="FAD/NAD(P)-binding domain"/>
    <property type="match status" value="1"/>
</dbReference>
<name>M0MFD2_9EURY</name>
<gene>
    <name evidence="3" type="ORF">C449_15547</name>
</gene>
<dbReference type="Proteomes" id="UP000011669">
    <property type="component" value="Unassembled WGS sequence"/>
</dbReference>
<dbReference type="Gene3D" id="3.30.9.10">
    <property type="entry name" value="D-Amino Acid Oxidase, subunit A, domain 2"/>
    <property type="match status" value="1"/>
</dbReference>
<dbReference type="RefSeq" id="WP_006078965.1">
    <property type="nucleotide sequence ID" value="NZ_AOMD01000030.1"/>
</dbReference>
<dbReference type="PANTHER" id="PTHR13847">
    <property type="entry name" value="SARCOSINE DEHYDROGENASE-RELATED"/>
    <property type="match status" value="1"/>
</dbReference>
<keyword evidence="4" id="KW-1185">Reference proteome</keyword>
<dbReference type="PANTHER" id="PTHR13847:SF287">
    <property type="entry name" value="FAD-DEPENDENT OXIDOREDUCTASE DOMAIN-CONTAINING PROTEIN 1"/>
    <property type="match status" value="1"/>
</dbReference>
<evidence type="ECO:0000256" key="1">
    <source>
        <dbReference type="ARBA" id="ARBA00023002"/>
    </source>
</evidence>
<dbReference type="InterPro" id="IPR036188">
    <property type="entry name" value="FAD/NAD-bd_sf"/>
</dbReference>